<keyword evidence="3" id="KW-1134">Transmembrane beta strand</keyword>
<comment type="subcellular location">
    <subcellularLocation>
        <location evidence="1">Cell outer membrane</location>
        <topology evidence="1">Multi-pass membrane protein</topology>
    </subcellularLocation>
</comment>
<dbReference type="Gene3D" id="2.40.160.20">
    <property type="match status" value="1"/>
</dbReference>
<dbReference type="CDD" id="cd07185">
    <property type="entry name" value="OmpA_C-like"/>
    <property type="match status" value="1"/>
</dbReference>
<dbReference type="GO" id="GO:0006811">
    <property type="term" value="P:monoatomic ion transport"/>
    <property type="evidence" value="ECO:0007669"/>
    <property type="project" value="UniProtKB-KW"/>
</dbReference>
<dbReference type="RefSeq" id="WP_106677008.1">
    <property type="nucleotide sequence ID" value="NZ_JACHWV010000001.1"/>
</dbReference>
<evidence type="ECO:0000256" key="3">
    <source>
        <dbReference type="ARBA" id="ARBA00022452"/>
    </source>
</evidence>
<dbReference type="EMBL" id="PXOT01000015">
    <property type="protein sequence ID" value="PSG93511.1"/>
    <property type="molecule type" value="Genomic_DNA"/>
</dbReference>
<dbReference type="PANTHER" id="PTHR30329">
    <property type="entry name" value="STATOR ELEMENT OF FLAGELLAR MOTOR COMPLEX"/>
    <property type="match status" value="1"/>
</dbReference>
<evidence type="ECO:0000313" key="14">
    <source>
        <dbReference type="Proteomes" id="UP000238430"/>
    </source>
</evidence>
<comment type="caution">
    <text evidence="13">The sequence shown here is derived from an EMBL/GenBank/DDBJ whole genome shotgun (WGS) entry which is preliminary data.</text>
</comment>
<feature type="chain" id="PRO_5015762034" evidence="11">
    <location>
        <begin position="23"/>
        <end position="414"/>
    </location>
</feature>
<dbReference type="Gene3D" id="4.10.1080.10">
    <property type="entry name" value="TSP type-3 repeat"/>
    <property type="match status" value="1"/>
</dbReference>
<sequence>MKHLVLLLTVILSLSFTLTTFAQDHYSPWTASLSTNAVNNPVRKLPGEEGKFQTWNMDPAGFKLALARHLKNKISFEALVSLNSIKQEHTNRDEKFPYISIDGMFKYKLINNITFNPYVSLGGGYTWLDEIGAGTVNGAVGIDFWLTYNFGFTAQSAYKHSFEDYGLSHYQHSAGIIFKFGGADNDNDGIFNQEDECPDTFGLAKFNGCPDTDKDGIPDKEDNCPETPGTNNGCPDQDNDGVADLYDRCPTIAGDISNKGCPLPDYDKDGVPDKYDKCPKLQGTENGCPKKEIKNAYSKEELKNLKPIVIYFELSKAEIRPSEIKKLENIAQLISKGKFKKYLISGHTDNTATEETNLKLSFERANTVKNYLLNKGINAESLIVKGFGEQYPVDTSNTEEGRVKNRRVEVIPVE</sequence>
<evidence type="ECO:0000256" key="4">
    <source>
        <dbReference type="ARBA" id="ARBA00022692"/>
    </source>
</evidence>
<dbReference type="InterPro" id="IPR003367">
    <property type="entry name" value="Thrombospondin_3-like_rpt"/>
</dbReference>
<name>A0A2T1NKS3_9FLAO</name>
<dbReference type="SUPFAM" id="SSF103088">
    <property type="entry name" value="OmpA-like"/>
    <property type="match status" value="1"/>
</dbReference>
<evidence type="ECO:0000256" key="7">
    <source>
        <dbReference type="ARBA" id="ARBA00023114"/>
    </source>
</evidence>
<organism evidence="13 14">
    <name type="scientific">Mesoflavibacter zeaxanthinifaciens subsp. sabulilitoris</name>
    <dbReference type="NCBI Taxonomy" id="1520893"/>
    <lineage>
        <taxon>Bacteria</taxon>
        <taxon>Pseudomonadati</taxon>
        <taxon>Bacteroidota</taxon>
        <taxon>Flavobacteriia</taxon>
        <taxon>Flavobacteriales</taxon>
        <taxon>Flavobacteriaceae</taxon>
        <taxon>Mesoflavibacter</taxon>
    </lineage>
</organism>
<keyword evidence="8 10" id="KW-0472">Membrane</keyword>
<keyword evidence="5 11" id="KW-0732">Signal</keyword>
<protein>
    <submittedName>
        <fullName evidence="13">Cell envelope biogenesis protein OmpA</fullName>
    </submittedName>
</protein>
<keyword evidence="6" id="KW-0406">Ion transport</keyword>
<dbReference type="InterPro" id="IPR006665">
    <property type="entry name" value="OmpA-like"/>
</dbReference>
<dbReference type="OrthoDB" id="9805336at2"/>
<evidence type="ECO:0000256" key="10">
    <source>
        <dbReference type="PROSITE-ProRule" id="PRU00473"/>
    </source>
</evidence>
<dbReference type="InterPro" id="IPR011250">
    <property type="entry name" value="OMP/PagP_B-barrel"/>
</dbReference>
<dbReference type="GO" id="GO:0015288">
    <property type="term" value="F:porin activity"/>
    <property type="evidence" value="ECO:0007669"/>
    <property type="project" value="UniProtKB-KW"/>
</dbReference>
<accession>A0A2T1NKS3</accession>
<feature type="signal peptide" evidence="11">
    <location>
        <begin position="1"/>
        <end position="22"/>
    </location>
</feature>
<reference evidence="13 14" key="1">
    <citation type="submission" date="2018-03" db="EMBL/GenBank/DDBJ databases">
        <title>Mesoflavibacter sp. HG37 and Mesoflavibacter sp. HG96 sp.nov., two marine bacteria isolated from seawater of Western Pacific Ocean.</title>
        <authorList>
            <person name="Cheng H."/>
            <person name="Wu Y.-H."/>
            <person name="Guo L.-L."/>
            <person name="Xu X.-W."/>
        </authorList>
    </citation>
    <scope>NUCLEOTIDE SEQUENCE [LARGE SCALE GENOMIC DNA]</scope>
    <source>
        <strain evidence="13 14">KCTC 42117</strain>
    </source>
</reference>
<dbReference type="Pfam" id="PF02412">
    <property type="entry name" value="TSP_3"/>
    <property type="match status" value="3"/>
</dbReference>
<dbReference type="InterPro" id="IPR050330">
    <property type="entry name" value="Bact_OuterMem_StrucFunc"/>
</dbReference>
<dbReference type="GO" id="GO:0007155">
    <property type="term" value="P:cell adhesion"/>
    <property type="evidence" value="ECO:0007669"/>
    <property type="project" value="InterPro"/>
</dbReference>
<dbReference type="InterPro" id="IPR036737">
    <property type="entry name" value="OmpA-like_sf"/>
</dbReference>
<evidence type="ECO:0000256" key="2">
    <source>
        <dbReference type="ARBA" id="ARBA00022448"/>
    </source>
</evidence>
<feature type="domain" description="OmpA-like" evidence="12">
    <location>
        <begin position="299"/>
        <end position="414"/>
    </location>
</feature>
<dbReference type="Gene3D" id="3.30.1330.60">
    <property type="entry name" value="OmpA-like domain"/>
    <property type="match status" value="1"/>
</dbReference>
<evidence type="ECO:0000256" key="8">
    <source>
        <dbReference type="ARBA" id="ARBA00023136"/>
    </source>
</evidence>
<evidence type="ECO:0000256" key="1">
    <source>
        <dbReference type="ARBA" id="ARBA00004571"/>
    </source>
</evidence>
<keyword evidence="7" id="KW-0626">Porin</keyword>
<dbReference type="AlphaFoldDB" id="A0A2T1NKS3"/>
<dbReference type="GO" id="GO:0046930">
    <property type="term" value="C:pore complex"/>
    <property type="evidence" value="ECO:0007669"/>
    <property type="project" value="UniProtKB-KW"/>
</dbReference>
<dbReference type="SUPFAM" id="SSF56925">
    <property type="entry name" value="OMPA-like"/>
    <property type="match status" value="1"/>
</dbReference>
<proteinExistence type="predicted"/>
<evidence type="ECO:0000256" key="5">
    <source>
        <dbReference type="ARBA" id="ARBA00022729"/>
    </source>
</evidence>
<dbReference type="GO" id="GO:0005509">
    <property type="term" value="F:calcium ion binding"/>
    <property type="evidence" value="ECO:0007669"/>
    <property type="project" value="InterPro"/>
</dbReference>
<keyword evidence="9" id="KW-0998">Cell outer membrane</keyword>
<keyword evidence="4" id="KW-0812">Transmembrane</keyword>
<keyword evidence="14" id="KW-1185">Reference proteome</keyword>
<evidence type="ECO:0000313" key="13">
    <source>
        <dbReference type="EMBL" id="PSG93511.1"/>
    </source>
</evidence>
<dbReference type="InterPro" id="IPR006664">
    <property type="entry name" value="OMP_bac"/>
</dbReference>
<gene>
    <name evidence="13" type="ORF">C7H61_03080</name>
</gene>
<dbReference type="SUPFAM" id="SSF103647">
    <property type="entry name" value="TSP type-3 repeat"/>
    <property type="match status" value="1"/>
</dbReference>
<dbReference type="Proteomes" id="UP000238430">
    <property type="component" value="Unassembled WGS sequence"/>
</dbReference>
<keyword evidence="2" id="KW-0813">Transport</keyword>
<dbReference type="PANTHER" id="PTHR30329:SF21">
    <property type="entry name" value="LIPOPROTEIN YIAD-RELATED"/>
    <property type="match status" value="1"/>
</dbReference>
<evidence type="ECO:0000256" key="9">
    <source>
        <dbReference type="ARBA" id="ARBA00023237"/>
    </source>
</evidence>
<dbReference type="PRINTS" id="PR01021">
    <property type="entry name" value="OMPADOMAIN"/>
</dbReference>
<dbReference type="PROSITE" id="PS51123">
    <property type="entry name" value="OMPA_2"/>
    <property type="match status" value="1"/>
</dbReference>
<dbReference type="GO" id="GO:0009279">
    <property type="term" value="C:cell outer membrane"/>
    <property type="evidence" value="ECO:0007669"/>
    <property type="project" value="UniProtKB-SubCell"/>
</dbReference>
<evidence type="ECO:0000259" key="12">
    <source>
        <dbReference type="PROSITE" id="PS51123"/>
    </source>
</evidence>
<dbReference type="Pfam" id="PF00691">
    <property type="entry name" value="OmpA"/>
    <property type="match status" value="1"/>
</dbReference>
<evidence type="ECO:0000256" key="6">
    <source>
        <dbReference type="ARBA" id="ARBA00023065"/>
    </source>
</evidence>
<evidence type="ECO:0000256" key="11">
    <source>
        <dbReference type="SAM" id="SignalP"/>
    </source>
</evidence>
<dbReference type="InterPro" id="IPR028974">
    <property type="entry name" value="TSP_type-3_rpt"/>
</dbReference>